<dbReference type="AlphaFoldDB" id="A0A381WV38"/>
<name>A0A381WV38_9ZZZZ</name>
<dbReference type="EMBL" id="UINC01012966">
    <property type="protein sequence ID" value="SVA56310.1"/>
    <property type="molecule type" value="Genomic_DNA"/>
</dbReference>
<dbReference type="Gene3D" id="2.60.120.200">
    <property type="match status" value="1"/>
</dbReference>
<dbReference type="InterPro" id="IPR051360">
    <property type="entry name" value="Neuronal_Pentraxin_Related"/>
</dbReference>
<keyword evidence="4" id="KW-1015">Disulfide bond</keyword>
<sequence>MGNYNRSNLKSFFICLMAISTILPLQAQDISKDLVLALTFDEGGGQAVADRSGQGNDAKIDGKMGWIDGKIGGGFQFDGKTWVIAPHIPFNERDFTVQFWVKSGLISDQEVIFSQYEKNSKNLSLHLRLYNTGKVRLGYYGNDLDSENGLVEKNKWHNLTFWVDDSKKSRRIYVDGEKVAEGVSDGGYMGTKGEIIIGGWDRIDKGLDKAYQVYMGAVDEVRVWNRTLEENEILESMKTEMPINAKGKVTTLWSRIKKGGHIF</sequence>
<organism evidence="5">
    <name type="scientific">marine metagenome</name>
    <dbReference type="NCBI Taxonomy" id="408172"/>
    <lineage>
        <taxon>unclassified sequences</taxon>
        <taxon>metagenomes</taxon>
        <taxon>ecological metagenomes</taxon>
    </lineage>
</organism>
<reference evidence="5" key="1">
    <citation type="submission" date="2018-05" db="EMBL/GenBank/DDBJ databases">
        <authorList>
            <person name="Lanie J.A."/>
            <person name="Ng W.-L."/>
            <person name="Kazmierczak K.M."/>
            <person name="Andrzejewski T.M."/>
            <person name="Davidsen T.M."/>
            <person name="Wayne K.J."/>
            <person name="Tettelin H."/>
            <person name="Glass J.I."/>
            <person name="Rusch D."/>
            <person name="Podicherti R."/>
            <person name="Tsui H.-C.T."/>
            <person name="Winkler M.E."/>
        </authorList>
    </citation>
    <scope>NUCLEOTIDE SEQUENCE</scope>
</reference>
<dbReference type="PANTHER" id="PTHR19277:SF125">
    <property type="entry name" value="B6"/>
    <property type="match status" value="1"/>
</dbReference>
<proteinExistence type="predicted"/>
<keyword evidence="3" id="KW-0106">Calcium</keyword>
<dbReference type="SUPFAM" id="SSF49899">
    <property type="entry name" value="Concanavalin A-like lectins/glucanases"/>
    <property type="match status" value="1"/>
</dbReference>
<dbReference type="Pfam" id="PF13385">
    <property type="entry name" value="Laminin_G_3"/>
    <property type="match status" value="1"/>
</dbReference>
<evidence type="ECO:0008006" key="6">
    <source>
        <dbReference type="Google" id="ProtNLM"/>
    </source>
</evidence>
<keyword evidence="2" id="KW-0479">Metal-binding</keyword>
<comment type="cofactor">
    <cofactor evidence="1">
        <name>Ca(2+)</name>
        <dbReference type="ChEBI" id="CHEBI:29108"/>
    </cofactor>
</comment>
<gene>
    <name evidence="5" type="ORF">METZ01_LOCUS109164</name>
</gene>
<dbReference type="PANTHER" id="PTHR19277">
    <property type="entry name" value="PENTRAXIN"/>
    <property type="match status" value="1"/>
</dbReference>
<dbReference type="GO" id="GO:0046872">
    <property type="term" value="F:metal ion binding"/>
    <property type="evidence" value="ECO:0007669"/>
    <property type="project" value="UniProtKB-KW"/>
</dbReference>
<accession>A0A381WV38</accession>
<evidence type="ECO:0000256" key="1">
    <source>
        <dbReference type="ARBA" id="ARBA00001913"/>
    </source>
</evidence>
<evidence type="ECO:0000313" key="5">
    <source>
        <dbReference type="EMBL" id="SVA56310.1"/>
    </source>
</evidence>
<evidence type="ECO:0000256" key="4">
    <source>
        <dbReference type="ARBA" id="ARBA00023157"/>
    </source>
</evidence>
<evidence type="ECO:0000256" key="2">
    <source>
        <dbReference type="ARBA" id="ARBA00022723"/>
    </source>
</evidence>
<dbReference type="InterPro" id="IPR013320">
    <property type="entry name" value="ConA-like_dom_sf"/>
</dbReference>
<evidence type="ECO:0000256" key="3">
    <source>
        <dbReference type="ARBA" id="ARBA00022837"/>
    </source>
</evidence>
<protein>
    <recommendedName>
        <fullName evidence="6">LamG-like jellyroll fold domain-containing protein</fullName>
    </recommendedName>
</protein>